<accession>A9V5M9</accession>
<dbReference type="SUPFAM" id="SSF47576">
    <property type="entry name" value="Calponin-homology domain, CH-domain"/>
    <property type="match status" value="1"/>
</dbReference>
<dbReference type="OMA" id="YLVWIND"/>
<gene>
    <name evidence="5" type="ORF">MONBRDRAFT_33487</name>
</gene>
<dbReference type="Pfam" id="PF00307">
    <property type="entry name" value="CH"/>
    <property type="match status" value="1"/>
</dbReference>
<dbReference type="PROSITE" id="PS50001">
    <property type="entry name" value="SH2"/>
    <property type="match status" value="1"/>
</dbReference>
<evidence type="ECO:0000259" key="3">
    <source>
        <dbReference type="PROSITE" id="PS50001"/>
    </source>
</evidence>
<dbReference type="CDD" id="cd00014">
    <property type="entry name" value="CH_SF"/>
    <property type="match status" value="1"/>
</dbReference>
<reference evidence="5 6" key="1">
    <citation type="journal article" date="2008" name="Nature">
        <title>The genome of the choanoflagellate Monosiga brevicollis and the origin of metazoans.</title>
        <authorList>
            <consortium name="JGI Sequencing"/>
            <person name="King N."/>
            <person name="Westbrook M.J."/>
            <person name="Young S.L."/>
            <person name="Kuo A."/>
            <person name="Abedin M."/>
            <person name="Chapman J."/>
            <person name="Fairclough S."/>
            <person name="Hellsten U."/>
            <person name="Isogai Y."/>
            <person name="Letunic I."/>
            <person name="Marr M."/>
            <person name="Pincus D."/>
            <person name="Putnam N."/>
            <person name="Rokas A."/>
            <person name="Wright K.J."/>
            <person name="Zuzow R."/>
            <person name="Dirks W."/>
            <person name="Good M."/>
            <person name="Goodstein D."/>
            <person name="Lemons D."/>
            <person name="Li W."/>
            <person name="Lyons J.B."/>
            <person name="Morris A."/>
            <person name="Nichols S."/>
            <person name="Richter D.J."/>
            <person name="Salamov A."/>
            <person name="Bork P."/>
            <person name="Lim W.A."/>
            <person name="Manning G."/>
            <person name="Miller W.T."/>
            <person name="McGinnis W."/>
            <person name="Shapiro H."/>
            <person name="Tjian R."/>
            <person name="Grigoriev I.V."/>
            <person name="Rokhsar D."/>
        </authorList>
    </citation>
    <scope>NUCLEOTIDE SEQUENCE [LARGE SCALE GENOMIC DNA]</scope>
    <source>
        <strain evidence="6">MX1 / ATCC 50154</strain>
    </source>
</reference>
<keyword evidence="6" id="KW-1185">Reference proteome</keyword>
<dbReference type="PANTHER" id="PTHR19969">
    <property type="entry name" value="SH2-SH3 ADAPTOR PROTEIN-RELATED"/>
    <property type="match status" value="1"/>
</dbReference>
<evidence type="ECO:0000313" key="6">
    <source>
        <dbReference type="Proteomes" id="UP000001357"/>
    </source>
</evidence>
<evidence type="ECO:0000256" key="2">
    <source>
        <dbReference type="PROSITE-ProRule" id="PRU00191"/>
    </source>
</evidence>
<feature type="domain" description="SH2" evidence="3">
    <location>
        <begin position="30"/>
        <end position="121"/>
    </location>
</feature>
<keyword evidence="1 2" id="KW-0727">SH2 domain</keyword>
<organism evidence="5 6">
    <name type="scientific">Monosiga brevicollis</name>
    <name type="common">Choanoflagellate</name>
    <dbReference type="NCBI Taxonomy" id="81824"/>
    <lineage>
        <taxon>Eukaryota</taxon>
        <taxon>Choanoflagellata</taxon>
        <taxon>Craspedida</taxon>
        <taxon>Salpingoecidae</taxon>
        <taxon>Monosiga</taxon>
    </lineage>
</organism>
<dbReference type="GeneID" id="5893270"/>
<dbReference type="InParanoid" id="A9V5M9"/>
<evidence type="ECO:0008006" key="7">
    <source>
        <dbReference type="Google" id="ProtNLM"/>
    </source>
</evidence>
<dbReference type="EMBL" id="CH991561">
    <property type="protein sequence ID" value="EDQ87146.1"/>
    <property type="molecule type" value="Genomic_DNA"/>
</dbReference>
<dbReference type="InterPro" id="IPR036872">
    <property type="entry name" value="CH_dom_sf"/>
</dbReference>
<dbReference type="PANTHER" id="PTHR19969:SF5">
    <property type="entry name" value="CRK-LIKE PROTEIN"/>
    <property type="match status" value="1"/>
</dbReference>
<dbReference type="FunFam" id="3.30.505.10:FF:000031">
    <property type="entry name" value="Tyrosine-protein kinase"/>
    <property type="match status" value="1"/>
</dbReference>
<dbReference type="GO" id="GO:0005737">
    <property type="term" value="C:cytoplasm"/>
    <property type="evidence" value="ECO:0000318"/>
    <property type="project" value="GO_Central"/>
</dbReference>
<dbReference type="GO" id="GO:0016477">
    <property type="term" value="P:cell migration"/>
    <property type="evidence" value="ECO:0000318"/>
    <property type="project" value="GO_Central"/>
</dbReference>
<dbReference type="Gene3D" id="3.30.505.10">
    <property type="entry name" value="SH2 domain"/>
    <property type="match status" value="1"/>
</dbReference>
<evidence type="ECO:0000259" key="4">
    <source>
        <dbReference type="PROSITE" id="PS50021"/>
    </source>
</evidence>
<dbReference type="GO" id="GO:0030971">
    <property type="term" value="F:receptor tyrosine kinase binding"/>
    <property type="evidence" value="ECO:0000318"/>
    <property type="project" value="GO_Central"/>
</dbReference>
<dbReference type="PROSITE" id="PS50021">
    <property type="entry name" value="CH"/>
    <property type="match status" value="1"/>
</dbReference>
<dbReference type="SMART" id="SM00252">
    <property type="entry name" value="SH2"/>
    <property type="match status" value="1"/>
</dbReference>
<name>A9V5M9_MONBE</name>
<evidence type="ECO:0000256" key="1">
    <source>
        <dbReference type="ARBA" id="ARBA00022999"/>
    </source>
</evidence>
<dbReference type="KEGG" id="mbr:MONBRDRAFT_33487"/>
<sequence length="392" mass="43267">MTAPVVQNQAMYQNVTDEEAMTTVSDKPPYMHGKISREEVDALVRSNGFSEGLFLVRESARTPGDYALSVVAQGKLQHFKISRKTGLYRIDDGPGFGSLDELVQFYRNPDDRLPTVLVRFCASTVSASELQQYQNHWNASLPTAGGITAGMARMSTTAPAASSPASVIPVGVEGPYAASPLMNPDGRMVNPPAPSAAPSAAVQQGINVQEREGFRNIPRVKEWFDRDDQIQQVDIKIKEEETKKPADLQNAAADRADEHMKMLSEAALAEEKMYLVWINDHLEQVGMSPVSDLTDSLKNGVAVIKALESVSKETGIKPPHFHKNPRAFPQEIDNWNIVIKYMRKLGIPVDEEGTGEEYVAPLDPAALHNADRREMLKLFSKLLMYEASLSPF</sequence>
<dbReference type="GO" id="GO:0007167">
    <property type="term" value="P:enzyme-linked receptor protein signaling pathway"/>
    <property type="evidence" value="ECO:0000318"/>
    <property type="project" value="GO_Central"/>
</dbReference>
<dbReference type="RefSeq" id="XP_001748089.1">
    <property type="nucleotide sequence ID" value="XM_001748037.1"/>
</dbReference>
<dbReference type="STRING" id="81824.A9V5M9"/>
<protein>
    <recommendedName>
        <fullName evidence="7">SH2 domain-containing protein</fullName>
    </recommendedName>
</protein>
<dbReference type="GO" id="GO:0035591">
    <property type="term" value="F:signaling adaptor activity"/>
    <property type="evidence" value="ECO:0000318"/>
    <property type="project" value="GO_Central"/>
</dbReference>
<dbReference type="Proteomes" id="UP000001357">
    <property type="component" value="Unassembled WGS sequence"/>
</dbReference>
<dbReference type="InterPro" id="IPR036860">
    <property type="entry name" value="SH2_dom_sf"/>
</dbReference>
<feature type="domain" description="Calponin-homology (CH)" evidence="4">
    <location>
        <begin position="268"/>
        <end position="387"/>
    </location>
</feature>
<dbReference type="InterPro" id="IPR001715">
    <property type="entry name" value="CH_dom"/>
</dbReference>
<dbReference type="InterPro" id="IPR051184">
    <property type="entry name" value="Tyrosine-phos_adapter"/>
</dbReference>
<dbReference type="eggNOG" id="KOG0197">
    <property type="taxonomic scope" value="Eukaryota"/>
</dbReference>
<dbReference type="Gene3D" id="1.10.418.10">
    <property type="entry name" value="Calponin-like domain"/>
    <property type="match status" value="1"/>
</dbReference>
<dbReference type="PRINTS" id="PR00401">
    <property type="entry name" value="SH2DOMAIN"/>
</dbReference>
<evidence type="ECO:0000313" key="5">
    <source>
        <dbReference type="EMBL" id="EDQ87146.1"/>
    </source>
</evidence>
<dbReference type="Pfam" id="PF00017">
    <property type="entry name" value="SH2"/>
    <property type="match status" value="1"/>
</dbReference>
<dbReference type="AlphaFoldDB" id="A9V5M9"/>
<dbReference type="InterPro" id="IPR000980">
    <property type="entry name" value="SH2"/>
</dbReference>
<dbReference type="SUPFAM" id="SSF55550">
    <property type="entry name" value="SH2 domain"/>
    <property type="match status" value="1"/>
</dbReference>
<proteinExistence type="predicted"/>